<reference evidence="3" key="1">
    <citation type="journal article" date="2020" name="Stud. Mycol.">
        <title>101 Dothideomycetes genomes: A test case for predicting lifestyles and emergence of pathogens.</title>
        <authorList>
            <person name="Haridas S."/>
            <person name="Albert R."/>
            <person name="Binder M."/>
            <person name="Bloem J."/>
            <person name="LaButti K."/>
            <person name="Salamov A."/>
            <person name="Andreopoulos B."/>
            <person name="Baker S."/>
            <person name="Barry K."/>
            <person name="Bills G."/>
            <person name="Bluhm B."/>
            <person name="Cannon C."/>
            <person name="Castanera R."/>
            <person name="Culley D."/>
            <person name="Daum C."/>
            <person name="Ezra D."/>
            <person name="Gonzalez J."/>
            <person name="Henrissat B."/>
            <person name="Kuo A."/>
            <person name="Liang C."/>
            <person name="Lipzen A."/>
            <person name="Lutzoni F."/>
            <person name="Magnuson J."/>
            <person name="Mondo S."/>
            <person name="Nolan M."/>
            <person name="Ohm R."/>
            <person name="Pangilinan J."/>
            <person name="Park H.-J."/>
            <person name="Ramirez L."/>
            <person name="Alfaro M."/>
            <person name="Sun H."/>
            <person name="Tritt A."/>
            <person name="Yoshinaga Y."/>
            <person name="Zwiers L.-H."/>
            <person name="Turgeon B."/>
            <person name="Goodwin S."/>
            <person name="Spatafora J."/>
            <person name="Crous P."/>
            <person name="Grigoriev I."/>
        </authorList>
    </citation>
    <scope>NUCLEOTIDE SEQUENCE [LARGE SCALE GENOMIC DNA]</scope>
    <source>
        <strain evidence="3">CBS 304.66</strain>
    </source>
</reference>
<evidence type="ECO:0000313" key="2">
    <source>
        <dbReference type="EMBL" id="KAF2260785.1"/>
    </source>
</evidence>
<comment type="caution">
    <text evidence="2">The sequence shown here is derived from an EMBL/GenBank/DDBJ whole genome shotgun (WGS) entry which is preliminary data.</text>
</comment>
<feature type="transmembrane region" description="Helical" evidence="1">
    <location>
        <begin position="32"/>
        <end position="53"/>
    </location>
</feature>
<evidence type="ECO:0000256" key="1">
    <source>
        <dbReference type="SAM" id="Phobius"/>
    </source>
</evidence>
<evidence type="ECO:0000313" key="3">
    <source>
        <dbReference type="Proteomes" id="UP000800093"/>
    </source>
</evidence>
<gene>
    <name evidence="2" type="ORF">CC78DRAFT_570995</name>
</gene>
<keyword evidence="3" id="KW-1185">Reference proteome</keyword>
<name>A0A9P4K626_9PLEO</name>
<sequence>MARRHKRLRPSWLPRWIPYKDGRYLGLARQTLLAWLSTILALVFFLMTVAYATEKSRFSGFKFVHDSPSNTILVLRILSEATGVFLAGSIHSTFEVVQWVLISRPEGIRLSQFLALQSGTGHLGLFVLACGRGLPASQWPMKPRIMSLIRLIAELACPVLGVLIMSNVDTYPVYRPIQETITPFAVGMEPFNGSVASQLGVMEDILFNNAYVAFLSNPLHAVVITPSSAKREGCEKGVAQSNDTSCTRNVLITQEYQNLEAGLPFTQNLDTQVFVSTNQQVYSLEYRDNIDISRNALVCNDFHSGPGAYQICTSDGGDDWLHAAVIPCPASLVDKNDCRSDLKWQRGPGFTTALRPSFANATVSYDRRDGRILSHKLETSNRPVKIDSSEILTALDHILNATTLLDYSSMSNSILGGQTHFFGRMVAGHMYRISKMMKTNPTARPKAVNAIQSLLAMTLFYCQNGVLAQTTLPFSPGSNGTSAGGDHVGAFAQQEKSSFVALADTRYRINISRATLLAYIIMGGLALAICTLALVVGSILELIKFDAEPTLWPALDFWTQCRVETSDGVLVPAQKRADMAWIRSGRELFKEIETLRVTRRKRKLREWPGMNGPEPEGLG</sequence>
<dbReference type="Proteomes" id="UP000800093">
    <property type="component" value="Unassembled WGS sequence"/>
</dbReference>
<protein>
    <submittedName>
        <fullName evidence="2">Uncharacterized protein</fullName>
    </submittedName>
</protein>
<dbReference type="EMBL" id="ML986673">
    <property type="protein sequence ID" value="KAF2260785.1"/>
    <property type="molecule type" value="Genomic_DNA"/>
</dbReference>
<dbReference type="AlphaFoldDB" id="A0A9P4K626"/>
<feature type="transmembrane region" description="Helical" evidence="1">
    <location>
        <begin position="516"/>
        <end position="540"/>
    </location>
</feature>
<accession>A0A9P4K626</accession>
<keyword evidence="1" id="KW-0472">Membrane</keyword>
<keyword evidence="1" id="KW-1133">Transmembrane helix</keyword>
<dbReference type="OrthoDB" id="5139479at2759"/>
<organism evidence="2 3">
    <name type="scientific">Lojkania enalia</name>
    <dbReference type="NCBI Taxonomy" id="147567"/>
    <lineage>
        <taxon>Eukaryota</taxon>
        <taxon>Fungi</taxon>
        <taxon>Dikarya</taxon>
        <taxon>Ascomycota</taxon>
        <taxon>Pezizomycotina</taxon>
        <taxon>Dothideomycetes</taxon>
        <taxon>Pleosporomycetidae</taxon>
        <taxon>Pleosporales</taxon>
        <taxon>Pleosporales incertae sedis</taxon>
        <taxon>Lojkania</taxon>
    </lineage>
</organism>
<keyword evidence="1" id="KW-0812">Transmembrane</keyword>
<proteinExistence type="predicted"/>